<protein>
    <submittedName>
        <fullName evidence="1">Uncharacterized protein</fullName>
    </submittedName>
</protein>
<proteinExistence type="predicted"/>
<organism evidence="1 2">
    <name type="scientific">Prunus armeniaca</name>
    <name type="common">Apricot</name>
    <name type="synonym">Armeniaca vulgaris</name>
    <dbReference type="NCBI Taxonomy" id="36596"/>
    <lineage>
        <taxon>Eukaryota</taxon>
        <taxon>Viridiplantae</taxon>
        <taxon>Streptophyta</taxon>
        <taxon>Embryophyta</taxon>
        <taxon>Tracheophyta</taxon>
        <taxon>Spermatophyta</taxon>
        <taxon>Magnoliopsida</taxon>
        <taxon>eudicotyledons</taxon>
        <taxon>Gunneridae</taxon>
        <taxon>Pentapetalae</taxon>
        <taxon>rosids</taxon>
        <taxon>fabids</taxon>
        <taxon>Rosales</taxon>
        <taxon>Rosaceae</taxon>
        <taxon>Amygdaloideae</taxon>
        <taxon>Amygdaleae</taxon>
        <taxon>Prunus</taxon>
    </lineage>
</organism>
<keyword evidence="2" id="KW-1185">Reference proteome</keyword>
<accession>A0A6J5WXT3</accession>
<dbReference type="AlphaFoldDB" id="A0A6J5WXT3"/>
<reference evidence="2" key="1">
    <citation type="journal article" date="2020" name="Genome Biol.">
        <title>Gamete binning: chromosome-level and haplotype-resolved genome assembly enabled by high-throughput single-cell sequencing of gamete genomes.</title>
        <authorList>
            <person name="Campoy J.A."/>
            <person name="Sun H."/>
            <person name="Goel M."/>
            <person name="Jiao W.-B."/>
            <person name="Folz-Donahue K."/>
            <person name="Wang N."/>
            <person name="Rubio M."/>
            <person name="Liu C."/>
            <person name="Kukat C."/>
            <person name="Ruiz D."/>
            <person name="Huettel B."/>
            <person name="Schneeberger K."/>
        </authorList>
    </citation>
    <scope>NUCLEOTIDE SEQUENCE [LARGE SCALE GENOMIC DNA]</scope>
    <source>
        <strain evidence="2">cv. Rojo Pasion</strain>
    </source>
</reference>
<dbReference type="EMBL" id="CAEKKB010000003">
    <property type="protein sequence ID" value="CAB4304472.1"/>
    <property type="molecule type" value="Genomic_DNA"/>
</dbReference>
<name>A0A6J5WXT3_PRUAR</name>
<dbReference type="Proteomes" id="UP000507245">
    <property type="component" value="Unassembled WGS sequence"/>
</dbReference>
<evidence type="ECO:0000313" key="2">
    <source>
        <dbReference type="Proteomes" id="UP000507245"/>
    </source>
</evidence>
<evidence type="ECO:0000313" key="1">
    <source>
        <dbReference type="EMBL" id="CAB4304472.1"/>
    </source>
</evidence>
<sequence>MLSACFFESSPLTLNLGKYLRVPLIHSRITEATYRSVVIKVQQKLTAWKGTFCGAAMVTTRGITQIFWIIRNCGVN</sequence>
<dbReference type="OrthoDB" id="1740441at2759"/>
<gene>
    <name evidence="1" type="ORF">ORAREDHAP_LOCUS22051</name>
</gene>